<proteinExistence type="inferred from homology"/>
<comment type="similarity">
    <text evidence="2 10">Belongs to the mitochondrial carrier (TC 2.A.29) family.</text>
</comment>
<protein>
    <submittedName>
        <fullName evidence="11">Uncharacterized protein</fullName>
    </submittedName>
</protein>
<keyword evidence="10" id="KW-0813">Transport</keyword>
<dbReference type="InterPro" id="IPR023395">
    <property type="entry name" value="MCP_dom_sf"/>
</dbReference>
<keyword evidence="12" id="KW-1185">Reference proteome</keyword>
<dbReference type="PANTHER" id="PTHR10780:SF18">
    <property type="entry name" value="LD43650P"/>
    <property type="match status" value="1"/>
</dbReference>
<keyword evidence="5" id="KW-1000">Mitochondrion outer membrane</keyword>
<dbReference type="SUPFAM" id="SSF103506">
    <property type="entry name" value="Mitochondrial carrier"/>
    <property type="match status" value="1"/>
</dbReference>
<evidence type="ECO:0000256" key="1">
    <source>
        <dbReference type="ARBA" id="ARBA00004374"/>
    </source>
</evidence>
<keyword evidence="8 9" id="KW-0472">Membrane</keyword>
<evidence type="ECO:0000313" key="11">
    <source>
        <dbReference type="EMBL" id="CAH1395484.1"/>
    </source>
</evidence>
<dbReference type="Proteomes" id="UP001152798">
    <property type="component" value="Chromosome 3"/>
</dbReference>
<dbReference type="Pfam" id="PF00153">
    <property type="entry name" value="Mito_carr"/>
    <property type="match status" value="1"/>
</dbReference>
<evidence type="ECO:0000256" key="5">
    <source>
        <dbReference type="ARBA" id="ARBA00022787"/>
    </source>
</evidence>
<dbReference type="Gene3D" id="1.50.40.10">
    <property type="entry name" value="Mitochondrial carrier domain"/>
    <property type="match status" value="1"/>
</dbReference>
<evidence type="ECO:0000256" key="7">
    <source>
        <dbReference type="ARBA" id="ARBA00023128"/>
    </source>
</evidence>
<keyword evidence="4" id="KW-0677">Repeat</keyword>
<accession>A0A9P0E7L6</accession>
<dbReference type="InterPro" id="IPR018108">
    <property type="entry name" value="MCP_transmembrane"/>
</dbReference>
<evidence type="ECO:0000256" key="4">
    <source>
        <dbReference type="ARBA" id="ARBA00022737"/>
    </source>
</evidence>
<evidence type="ECO:0000313" key="12">
    <source>
        <dbReference type="Proteomes" id="UP001152798"/>
    </source>
</evidence>
<sequence length="274" mass="31125">MSEETGFKYHEYAAAMGYQVLLTVVIHPLEFAEFLMQIGHTPIPGYPMKTLFGFRNALKYIGHIRSKDGCLGCYRGVLARIRSRLVSSSTLTAITYNFPSFQQDEDAESNLSLSGFGSMLWREMVEVTITIIVSQPFIVISWRVMGQFVGREKIYSSFFWSIGEIYSRSGFTGFFTGLVPRWLGEAIAQALSHSICYLINRFLIDDPLHRAITRVLVRYLCYLFTYPFTVAAVCFGVNDCGLICGQPPDMPIFRGWTEAFSFITRPQKKAQLTQ</sequence>
<evidence type="ECO:0000256" key="8">
    <source>
        <dbReference type="ARBA" id="ARBA00023136"/>
    </source>
</evidence>
<dbReference type="GO" id="GO:0005741">
    <property type="term" value="C:mitochondrial outer membrane"/>
    <property type="evidence" value="ECO:0007669"/>
    <property type="project" value="UniProtKB-SubCell"/>
</dbReference>
<feature type="repeat" description="Solcar" evidence="9">
    <location>
        <begin position="109"/>
        <end position="202"/>
    </location>
</feature>
<evidence type="ECO:0000256" key="10">
    <source>
        <dbReference type="RuleBase" id="RU000488"/>
    </source>
</evidence>
<organism evidence="11 12">
    <name type="scientific">Nezara viridula</name>
    <name type="common">Southern green stink bug</name>
    <name type="synonym">Cimex viridulus</name>
    <dbReference type="NCBI Taxonomy" id="85310"/>
    <lineage>
        <taxon>Eukaryota</taxon>
        <taxon>Metazoa</taxon>
        <taxon>Ecdysozoa</taxon>
        <taxon>Arthropoda</taxon>
        <taxon>Hexapoda</taxon>
        <taxon>Insecta</taxon>
        <taxon>Pterygota</taxon>
        <taxon>Neoptera</taxon>
        <taxon>Paraneoptera</taxon>
        <taxon>Hemiptera</taxon>
        <taxon>Heteroptera</taxon>
        <taxon>Panheteroptera</taxon>
        <taxon>Pentatomomorpha</taxon>
        <taxon>Pentatomoidea</taxon>
        <taxon>Pentatomidae</taxon>
        <taxon>Pentatominae</taxon>
        <taxon>Nezara</taxon>
    </lineage>
</organism>
<keyword evidence="7" id="KW-0496">Mitochondrion</keyword>
<gene>
    <name evidence="11" type="ORF">NEZAVI_LOCUS5752</name>
</gene>
<dbReference type="PANTHER" id="PTHR10780">
    <property type="entry name" value="MITOCHONDRIAL CARRIER HOMOLOG"/>
    <property type="match status" value="1"/>
</dbReference>
<evidence type="ECO:0000256" key="2">
    <source>
        <dbReference type="ARBA" id="ARBA00006375"/>
    </source>
</evidence>
<name>A0A9P0E7L6_NEZVI</name>
<dbReference type="AlphaFoldDB" id="A0A9P0E7L6"/>
<dbReference type="PROSITE" id="PS50920">
    <property type="entry name" value="SOLCAR"/>
    <property type="match status" value="1"/>
</dbReference>
<evidence type="ECO:0000256" key="6">
    <source>
        <dbReference type="ARBA" id="ARBA00022989"/>
    </source>
</evidence>
<comment type="subcellular location">
    <subcellularLocation>
        <location evidence="1">Mitochondrion outer membrane</location>
        <topology evidence="1">Multi-pass membrane protein</topology>
    </subcellularLocation>
</comment>
<evidence type="ECO:0000256" key="9">
    <source>
        <dbReference type="PROSITE-ProRule" id="PRU00282"/>
    </source>
</evidence>
<dbReference type="EMBL" id="OV725079">
    <property type="protein sequence ID" value="CAH1395484.1"/>
    <property type="molecule type" value="Genomic_DNA"/>
</dbReference>
<keyword evidence="6" id="KW-1133">Transmembrane helix</keyword>
<keyword evidence="3 9" id="KW-0812">Transmembrane</keyword>
<evidence type="ECO:0000256" key="3">
    <source>
        <dbReference type="ARBA" id="ARBA00022692"/>
    </source>
</evidence>
<dbReference type="OrthoDB" id="10253709at2759"/>
<reference evidence="11" key="1">
    <citation type="submission" date="2022-01" db="EMBL/GenBank/DDBJ databases">
        <authorList>
            <person name="King R."/>
        </authorList>
    </citation>
    <scope>NUCLEOTIDE SEQUENCE</scope>
</reference>